<reference evidence="10" key="1">
    <citation type="journal article" date="2015" name="Res. Microbiol.">
        <title>New FeFe-hydrogenase genes identified in a metagenomic fosmid library from a municipal wastewater treatment plant as revealed by high-throughput sequencing.</title>
        <authorList>
            <person name="Tomazetto G."/>
            <person name="Wibberg D."/>
            <person name="Schluter A."/>
            <person name="Oliveira V.M."/>
        </authorList>
    </citation>
    <scope>NUCLEOTIDE SEQUENCE</scope>
    <source>
        <plasmid evidence="10">fosmid 1D</plasmid>
    </source>
</reference>
<dbReference type="InterPro" id="IPR009000">
    <property type="entry name" value="Transl_B-barrel_sf"/>
</dbReference>
<keyword evidence="4 10" id="KW-0396">Initiation factor</keyword>
<dbReference type="CDD" id="cd03692">
    <property type="entry name" value="mtIF2_IVc"/>
    <property type="match status" value="1"/>
</dbReference>
<evidence type="ECO:0000256" key="4">
    <source>
        <dbReference type="ARBA" id="ARBA00022540"/>
    </source>
</evidence>
<dbReference type="Pfam" id="PF11987">
    <property type="entry name" value="IF-2"/>
    <property type="match status" value="1"/>
</dbReference>
<dbReference type="InterPro" id="IPR000795">
    <property type="entry name" value="T_Tr_GTP-bd_dom"/>
</dbReference>
<dbReference type="Gene3D" id="3.40.50.10050">
    <property type="entry name" value="Translation initiation factor IF- 2, domain 3"/>
    <property type="match status" value="1"/>
</dbReference>
<dbReference type="Pfam" id="PF22042">
    <property type="entry name" value="EF-G_D2"/>
    <property type="match status" value="1"/>
</dbReference>
<dbReference type="GO" id="GO:0005829">
    <property type="term" value="C:cytosol"/>
    <property type="evidence" value="ECO:0007669"/>
    <property type="project" value="TreeGrafter"/>
</dbReference>
<dbReference type="Pfam" id="PF04760">
    <property type="entry name" value="IF2_N"/>
    <property type="match status" value="2"/>
</dbReference>
<evidence type="ECO:0000256" key="7">
    <source>
        <dbReference type="ARBA" id="ARBA00023134"/>
    </source>
</evidence>
<geneLocation type="plasmid" evidence="10">
    <name>fosmid 1D</name>
</geneLocation>
<dbReference type="Pfam" id="PF00009">
    <property type="entry name" value="GTP_EFTU"/>
    <property type="match status" value="1"/>
</dbReference>
<dbReference type="PROSITE" id="PS01176">
    <property type="entry name" value="IF2"/>
    <property type="match status" value="1"/>
</dbReference>
<evidence type="ECO:0000256" key="3">
    <source>
        <dbReference type="ARBA" id="ARBA00022490"/>
    </source>
</evidence>
<feature type="region of interest" description="Disordered" evidence="8">
    <location>
        <begin position="230"/>
        <end position="273"/>
    </location>
</feature>
<dbReference type="Pfam" id="PF03144">
    <property type="entry name" value="GTP_EFTU_D2"/>
    <property type="match status" value="1"/>
</dbReference>
<accession>A0A0A8KWY3</accession>
<comment type="subcellular location">
    <subcellularLocation>
        <location evidence="1">Cytoplasm</location>
    </subcellularLocation>
</comment>
<dbReference type="FunFam" id="3.40.50.300:FF:000019">
    <property type="entry name" value="Translation initiation factor IF-2"/>
    <property type="match status" value="1"/>
</dbReference>
<keyword evidence="6" id="KW-0648">Protein biosynthesis</keyword>
<sequence>MAKLRIHELAKELGLENKALLDLCIEIGLEGKSSHSNTLSDDEAEKLRRAVLRRAVTGRAPSAKEVSREGETFTEKRVAGNVIRRRKKIEAEEAQTPEEEAQTIEITAPPSAPFREETPNLAAEAAAKEEAIRRADALFKEEIKVEEQVEEKVEEPTEQDKAEEAEIQKMAEEVAAIEAIAAAAPEGETTAAKVAEEQRKAYEARLEAVRQRHDIRAPKILGKIELPVAAPEREKTERKTAEDKETAKKTKGKKEVVRGKKGRVAEEEDELPKHKRKRRVILEKEDILNFEEEHDGWRTHKQKKKKKEKEEGVEAGKVVESAEAKLTKKVIKMGDEILVGELAKQMGVKAGEVIMKLMSLGMMVSINQLIDFDTATIIASEFGHETLKTGTEEEDTIAALKVADEAKDLILRSPVVTVMGHVDHGKTSLLDAIRNTAVTEQEAGGITQHIGAYRVTTPSGGTVAFIDTPGHAAFTEMRSRGAKVTDIVVLVVAADDGIMPQTIEAINHAKAANVPILVAVNKIDKPGANLDRVKQQLSEHDLIPEEWGGQTILCPVSAKTKQGIDNLLENLALQAEVLELKANPTRSAIGAIIESRIDRGRGPVMTVLVQNGTLHKGDVFVAGTVCGKVRAMTSYDGKPIEEAGPSVPVEVLGADGAPLAGEELLVFPSENEARQIAAQRQQRARLKDLASRGGLAGAPLTLDTFAEMASSADKKDLNLIVKADVQGSVEAVAAALSQLSNEEVNVKVIHKAVGAVNENDVQLALASRAVLIAFNIRADARATEMAEHEGVEIRYTRIIYEIVESIEKAIKGMKEPVFKEKTLAHAEVRETFRVPKLGTIAGSYVLDGTVPRNAQVRLLRDSRVVFEGKLASLRRFKDDVKEVHAGYECGIGIDGYADLKQGDIIEVFTMEQIAVQ</sequence>
<evidence type="ECO:0000256" key="1">
    <source>
        <dbReference type="ARBA" id="ARBA00004496"/>
    </source>
</evidence>
<keyword evidence="3" id="KW-0963">Cytoplasm</keyword>
<dbReference type="EMBL" id="HG796236">
    <property type="protein sequence ID" value="CDL65360.1"/>
    <property type="molecule type" value="Genomic_DNA"/>
</dbReference>
<keyword evidence="10" id="KW-0614">Plasmid</keyword>
<dbReference type="InterPro" id="IPR044145">
    <property type="entry name" value="IF2_II"/>
</dbReference>
<dbReference type="InterPro" id="IPR027417">
    <property type="entry name" value="P-loop_NTPase"/>
</dbReference>
<dbReference type="InterPro" id="IPR004161">
    <property type="entry name" value="EFTu-like_2"/>
</dbReference>
<dbReference type="FunFam" id="3.40.50.10050:FF:000001">
    <property type="entry name" value="Translation initiation factor IF-2"/>
    <property type="match status" value="1"/>
</dbReference>
<dbReference type="SUPFAM" id="SSF52156">
    <property type="entry name" value="Initiation factor IF2/eIF5b, domain 3"/>
    <property type="match status" value="1"/>
</dbReference>
<dbReference type="CDD" id="cd01887">
    <property type="entry name" value="IF2_eIF5B"/>
    <property type="match status" value="1"/>
</dbReference>
<dbReference type="Gene3D" id="3.40.50.300">
    <property type="entry name" value="P-loop containing nucleotide triphosphate hydrolases"/>
    <property type="match status" value="1"/>
</dbReference>
<proteinExistence type="inferred from homology"/>
<keyword evidence="7" id="KW-0342">GTP-binding</keyword>
<dbReference type="InterPro" id="IPR015760">
    <property type="entry name" value="TIF_IF2"/>
</dbReference>
<protein>
    <submittedName>
        <fullName evidence="10">Translation initiation factor IF-2</fullName>
    </submittedName>
</protein>
<gene>
    <name evidence="10" type="primary">infB</name>
    <name evidence="10" type="ORF">WWTP_pFosmid_1D_0027</name>
</gene>
<evidence type="ECO:0000256" key="5">
    <source>
        <dbReference type="ARBA" id="ARBA00022741"/>
    </source>
</evidence>
<dbReference type="InterPro" id="IPR006847">
    <property type="entry name" value="IF2_N"/>
</dbReference>
<dbReference type="PANTHER" id="PTHR43381">
    <property type="entry name" value="TRANSLATION INITIATION FACTOR IF-2-RELATED"/>
    <property type="match status" value="1"/>
</dbReference>
<dbReference type="NCBIfam" id="TIGR00487">
    <property type="entry name" value="IF-2"/>
    <property type="match status" value="1"/>
</dbReference>
<feature type="compositionally biased region" description="Basic and acidic residues" evidence="8">
    <location>
        <begin position="231"/>
        <end position="258"/>
    </location>
</feature>
<dbReference type="PROSITE" id="PS51722">
    <property type="entry name" value="G_TR_2"/>
    <property type="match status" value="1"/>
</dbReference>
<dbReference type="InterPro" id="IPR005225">
    <property type="entry name" value="Small_GTP-bd"/>
</dbReference>
<dbReference type="CDD" id="cd03702">
    <property type="entry name" value="IF2_mtIF2_II"/>
    <property type="match status" value="1"/>
</dbReference>
<dbReference type="AlphaFoldDB" id="A0A0A8KWY3"/>
<dbReference type="GO" id="GO:0003743">
    <property type="term" value="F:translation initiation factor activity"/>
    <property type="evidence" value="ECO:0007669"/>
    <property type="project" value="UniProtKB-KW"/>
</dbReference>
<dbReference type="Gene3D" id="1.10.10.2480">
    <property type="match status" value="1"/>
</dbReference>
<dbReference type="NCBIfam" id="TIGR00231">
    <property type="entry name" value="small_GTP"/>
    <property type="match status" value="1"/>
</dbReference>
<evidence type="ECO:0000256" key="8">
    <source>
        <dbReference type="SAM" id="MobiDB-lite"/>
    </source>
</evidence>
<evidence type="ECO:0000259" key="9">
    <source>
        <dbReference type="PROSITE" id="PS51722"/>
    </source>
</evidence>
<dbReference type="SUPFAM" id="SSF52540">
    <property type="entry name" value="P-loop containing nucleoside triphosphate hydrolases"/>
    <property type="match status" value="1"/>
</dbReference>
<comment type="similarity">
    <text evidence="2">Belongs to the TRAFAC class translation factor GTPase superfamily. Classic translation factor GTPase family. IF-2 subfamily.</text>
</comment>
<organism evidence="10">
    <name type="scientific">wastewater metagenome</name>
    <dbReference type="NCBI Taxonomy" id="527639"/>
    <lineage>
        <taxon>unclassified sequences</taxon>
        <taxon>metagenomes</taxon>
        <taxon>ecological metagenomes</taxon>
    </lineage>
</organism>
<dbReference type="GO" id="GO:0003924">
    <property type="term" value="F:GTPase activity"/>
    <property type="evidence" value="ECO:0007669"/>
    <property type="project" value="InterPro"/>
</dbReference>
<name>A0A0A8KWY3_9ZZZZ</name>
<keyword evidence="5" id="KW-0547">Nucleotide-binding</keyword>
<dbReference type="InterPro" id="IPR053905">
    <property type="entry name" value="EF-G-like_DII"/>
</dbReference>
<dbReference type="GO" id="GO:0005525">
    <property type="term" value="F:GTP binding"/>
    <property type="evidence" value="ECO:0007669"/>
    <property type="project" value="UniProtKB-KW"/>
</dbReference>
<dbReference type="FunFam" id="2.40.30.10:FF:000007">
    <property type="entry name" value="Translation initiation factor IF-2"/>
    <property type="match status" value="1"/>
</dbReference>
<evidence type="ECO:0000313" key="10">
    <source>
        <dbReference type="EMBL" id="CDL65360.1"/>
    </source>
</evidence>
<dbReference type="Gene3D" id="2.40.30.10">
    <property type="entry name" value="Translation factors"/>
    <property type="match status" value="2"/>
</dbReference>
<evidence type="ECO:0000256" key="2">
    <source>
        <dbReference type="ARBA" id="ARBA00007733"/>
    </source>
</evidence>
<feature type="domain" description="Tr-type G" evidence="9">
    <location>
        <begin position="411"/>
        <end position="581"/>
    </location>
</feature>
<evidence type="ECO:0000256" key="6">
    <source>
        <dbReference type="ARBA" id="ARBA00022917"/>
    </source>
</evidence>
<dbReference type="HAMAP" id="MF_00100_B">
    <property type="entry name" value="IF_2_B"/>
    <property type="match status" value="1"/>
</dbReference>
<dbReference type="SUPFAM" id="SSF50447">
    <property type="entry name" value="Translation proteins"/>
    <property type="match status" value="2"/>
</dbReference>
<dbReference type="FunFam" id="2.40.30.10:FF:000008">
    <property type="entry name" value="Translation initiation factor IF-2"/>
    <property type="match status" value="1"/>
</dbReference>
<dbReference type="InterPro" id="IPR023115">
    <property type="entry name" value="TIF_IF2_dom3"/>
</dbReference>
<dbReference type="InterPro" id="IPR036925">
    <property type="entry name" value="TIF_IF2_dom3_sf"/>
</dbReference>
<dbReference type="PANTHER" id="PTHR43381:SF5">
    <property type="entry name" value="TR-TYPE G DOMAIN-CONTAINING PROTEIN"/>
    <property type="match status" value="1"/>
</dbReference>
<dbReference type="InterPro" id="IPR000178">
    <property type="entry name" value="TF_IF2_bacterial-like"/>
</dbReference>